<evidence type="ECO:0000259" key="3">
    <source>
        <dbReference type="Pfam" id="PF00881"/>
    </source>
</evidence>
<gene>
    <name evidence="4" type="ORF">UFOPK1874_00445</name>
</gene>
<dbReference type="EMBL" id="CAEZUX010000033">
    <property type="protein sequence ID" value="CAB4611451.1"/>
    <property type="molecule type" value="Genomic_DNA"/>
</dbReference>
<dbReference type="InterPro" id="IPR000415">
    <property type="entry name" value="Nitroreductase-like"/>
</dbReference>
<proteinExistence type="inferred from homology"/>
<dbReference type="GO" id="GO:0016491">
    <property type="term" value="F:oxidoreductase activity"/>
    <property type="evidence" value="ECO:0007669"/>
    <property type="project" value="UniProtKB-KW"/>
</dbReference>
<evidence type="ECO:0000313" key="4">
    <source>
        <dbReference type="EMBL" id="CAB4611451.1"/>
    </source>
</evidence>
<evidence type="ECO:0000256" key="2">
    <source>
        <dbReference type="ARBA" id="ARBA00023002"/>
    </source>
</evidence>
<reference evidence="4" key="1">
    <citation type="submission" date="2020-05" db="EMBL/GenBank/DDBJ databases">
        <authorList>
            <person name="Chiriac C."/>
            <person name="Salcher M."/>
            <person name="Ghai R."/>
            <person name="Kavagutti S V."/>
        </authorList>
    </citation>
    <scope>NUCLEOTIDE SEQUENCE</scope>
</reference>
<evidence type="ECO:0000256" key="1">
    <source>
        <dbReference type="ARBA" id="ARBA00007118"/>
    </source>
</evidence>
<dbReference type="CDD" id="cd02062">
    <property type="entry name" value="Nitro_FMN_reductase"/>
    <property type="match status" value="1"/>
</dbReference>
<dbReference type="AlphaFoldDB" id="A0A6J6HCQ9"/>
<dbReference type="PANTHER" id="PTHR43673">
    <property type="entry name" value="NAD(P)H NITROREDUCTASE YDGI-RELATED"/>
    <property type="match status" value="1"/>
</dbReference>
<dbReference type="InterPro" id="IPR029479">
    <property type="entry name" value="Nitroreductase"/>
</dbReference>
<feature type="domain" description="Nitroreductase" evidence="3">
    <location>
        <begin position="16"/>
        <end position="184"/>
    </location>
</feature>
<sequence>MAHLPLDADQLLSTTRAVRKRLDFSRPVEDSVIRECVEIAMQSPSGSNNMTMQFVVVRDEAKRKAIGEVYRQCYEIYKSLDGIYIGSIEKATEVENAQQTRSASSADFLGEHMGDAPALVLACNVGSRVEGAPAMMAASMMGNVLPAMWSFMLAARARGLGTAWTTVHLMMEQQVADIVGIPFETVQQACLSPLAYTLGTDFKPAARPDADSIIHWDTW</sequence>
<protein>
    <submittedName>
        <fullName evidence="4">Unannotated protein</fullName>
    </submittedName>
</protein>
<dbReference type="Pfam" id="PF00881">
    <property type="entry name" value="Nitroreductase"/>
    <property type="match status" value="1"/>
</dbReference>
<comment type="similarity">
    <text evidence="1">Belongs to the nitroreductase family.</text>
</comment>
<dbReference type="PANTHER" id="PTHR43673:SF10">
    <property type="entry name" value="NADH DEHYDROGENASE_NAD(P)H NITROREDUCTASE XCC3605-RELATED"/>
    <property type="match status" value="1"/>
</dbReference>
<accession>A0A6J6HCQ9</accession>
<keyword evidence="2" id="KW-0560">Oxidoreductase</keyword>
<name>A0A6J6HCQ9_9ZZZZ</name>
<organism evidence="4">
    <name type="scientific">freshwater metagenome</name>
    <dbReference type="NCBI Taxonomy" id="449393"/>
    <lineage>
        <taxon>unclassified sequences</taxon>
        <taxon>metagenomes</taxon>
        <taxon>ecological metagenomes</taxon>
    </lineage>
</organism>
<dbReference type="SUPFAM" id="SSF55469">
    <property type="entry name" value="FMN-dependent nitroreductase-like"/>
    <property type="match status" value="1"/>
</dbReference>
<dbReference type="Gene3D" id="3.40.109.10">
    <property type="entry name" value="NADH Oxidase"/>
    <property type="match status" value="1"/>
</dbReference>